<evidence type="ECO:0000256" key="9">
    <source>
        <dbReference type="ARBA" id="ARBA00022692"/>
    </source>
</evidence>
<gene>
    <name evidence="14" type="primary">opgH_4</name>
    <name evidence="14" type="ORF">GALL_270590</name>
</gene>
<feature type="transmembrane region" description="Helical" evidence="12">
    <location>
        <begin position="470"/>
        <end position="496"/>
    </location>
</feature>
<comment type="pathway">
    <text evidence="2">Glycan metabolism; osmoregulated periplasmic glucan (OPG) biosynthesis.</text>
</comment>
<feature type="transmembrane region" description="Helical" evidence="12">
    <location>
        <begin position="517"/>
        <end position="537"/>
    </location>
</feature>
<dbReference type="AlphaFoldDB" id="A0A1J5RNG3"/>
<feature type="transmembrane region" description="Helical" evidence="12">
    <location>
        <begin position="543"/>
        <end position="564"/>
    </location>
</feature>
<evidence type="ECO:0000313" key="14">
    <source>
        <dbReference type="EMBL" id="OIQ91035.1"/>
    </source>
</evidence>
<dbReference type="InterPro" id="IPR001173">
    <property type="entry name" value="Glyco_trans_2-like"/>
</dbReference>
<organism evidence="14">
    <name type="scientific">mine drainage metagenome</name>
    <dbReference type="NCBI Taxonomy" id="410659"/>
    <lineage>
        <taxon>unclassified sequences</taxon>
        <taxon>metagenomes</taxon>
        <taxon>ecological metagenomes</taxon>
    </lineage>
</organism>
<keyword evidence="6" id="KW-0997">Cell inner membrane</keyword>
<dbReference type="InterPro" id="IPR050321">
    <property type="entry name" value="Glycosyltr_2/OpgH_subfam"/>
</dbReference>
<keyword evidence="5" id="KW-1003">Cell membrane</keyword>
<keyword evidence="8 14" id="KW-0808">Transferase</keyword>
<evidence type="ECO:0000256" key="10">
    <source>
        <dbReference type="ARBA" id="ARBA00022989"/>
    </source>
</evidence>
<comment type="caution">
    <text evidence="14">The sequence shown here is derived from an EMBL/GenBank/DDBJ whole genome shotgun (WGS) entry which is preliminary data.</text>
</comment>
<keyword evidence="7 14" id="KW-0328">Glycosyltransferase</keyword>
<dbReference type="Gene3D" id="3.90.550.10">
    <property type="entry name" value="Spore Coat Polysaccharide Biosynthesis Protein SpsA, Chain A"/>
    <property type="match status" value="1"/>
</dbReference>
<evidence type="ECO:0000256" key="3">
    <source>
        <dbReference type="ARBA" id="ARBA00009337"/>
    </source>
</evidence>
<keyword evidence="10 12" id="KW-1133">Transmembrane helix</keyword>
<evidence type="ECO:0000256" key="8">
    <source>
        <dbReference type="ARBA" id="ARBA00022679"/>
    </source>
</evidence>
<evidence type="ECO:0000256" key="12">
    <source>
        <dbReference type="SAM" id="Phobius"/>
    </source>
</evidence>
<evidence type="ECO:0000256" key="4">
    <source>
        <dbReference type="ARBA" id="ARBA00020585"/>
    </source>
</evidence>
<dbReference type="PANTHER" id="PTHR43867:SF5">
    <property type="entry name" value="GLUCANS BIOSYNTHESIS GLUCOSYLTRANSFERASE H"/>
    <property type="match status" value="1"/>
</dbReference>
<evidence type="ECO:0000256" key="7">
    <source>
        <dbReference type="ARBA" id="ARBA00022676"/>
    </source>
</evidence>
<dbReference type="GO" id="GO:0016758">
    <property type="term" value="F:hexosyltransferase activity"/>
    <property type="evidence" value="ECO:0007669"/>
    <property type="project" value="TreeGrafter"/>
</dbReference>
<keyword evidence="11 12" id="KW-0472">Membrane</keyword>
<dbReference type="InterPro" id="IPR029044">
    <property type="entry name" value="Nucleotide-diphossugar_trans"/>
</dbReference>
<evidence type="ECO:0000256" key="1">
    <source>
        <dbReference type="ARBA" id="ARBA00004429"/>
    </source>
</evidence>
<name>A0A1J5RNG3_9ZZZZ</name>
<dbReference type="NCBIfam" id="NF003962">
    <property type="entry name" value="PRK05454.2-5"/>
    <property type="match status" value="1"/>
</dbReference>
<dbReference type="CDD" id="cd04191">
    <property type="entry name" value="Glucan_BSP_MdoH"/>
    <property type="match status" value="1"/>
</dbReference>
<comment type="subcellular location">
    <subcellularLocation>
        <location evidence="1">Cell inner membrane</location>
        <topology evidence="1">Multi-pass membrane protein</topology>
    </subcellularLocation>
</comment>
<protein>
    <recommendedName>
        <fullName evidence="4">Glucans biosynthesis glucosyltransferase H</fullName>
    </recommendedName>
</protein>
<feature type="domain" description="Glycosyltransferase 2-like" evidence="13">
    <location>
        <begin position="204"/>
        <end position="400"/>
    </location>
</feature>
<evidence type="ECO:0000256" key="6">
    <source>
        <dbReference type="ARBA" id="ARBA00022519"/>
    </source>
</evidence>
<dbReference type="Pfam" id="PF13632">
    <property type="entry name" value="Glyco_trans_2_3"/>
    <property type="match status" value="1"/>
</dbReference>
<dbReference type="EMBL" id="MLJW01000272">
    <property type="protein sequence ID" value="OIQ91035.1"/>
    <property type="molecule type" value="Genomic_DNA"/>
</dbReference>
<feature type="transmembrane region" description="Helical" evidence="12">
    <location>
        <begin position="430"/>
        <end position="450"/>
    </location>
</feature>
<evidence type="ECO:0000256" key="11">
    <source>
        <dbReference type="ARBA" id="ARBA00023136"/>
    </source>
</evidence>
<reference evidence="14" key="1">
    <citation type="submission" date="2016-10" db="EMBL/GenBank/DDBJ databases">
        <title>Sequence of Gallionella enrichment culture.</title>
        <authorList>
            <person name="Poehlein A."/>
            <person name="Muehling M."/>
            <person name="Daniel R."/>
        </authorList>
    </citation>
    <scope>NUCLEOTIDE SEQUENCE</scope>
</reference>
<evidence type="ECO:0000256" key="2">
    <source>
        <dbReference type="ARBA" id="ARBA00005001"/>
    </source>
</evidence>
<feature type="transmembrane region" description="Helical" evidence="12">
    <location>
        <begin position="375"/>
        <end position="400"/>
    </location>
</feature>
<evidence type="ECO:0000259" key="13">
    <source>
        <dbReference type="Pfam" id="PF13632"/>
    </source>
</evidence>
<evidence type="ECO:0000256" key="5">
    <source>
        <dbReference type="ARBA" id="ARBA00022475"/>
    </source>
</evidence>
<feature type="transmembrane region" description="Helical" evidence="12">
    <location>
        <begin position="55"/>
        <end position="77"/>
    </location>
</feature>
<comment type="similarity">
    <text evidence="3">Belongs to the glycosyltransferase 2 family. OpgH subfamily.</text>
</comment>
<dbReference type="SUPFAM" id="SSF53448">
    <property type="entry name" value="Nucleotide-diphospho-sugar transferases"/>
    <property type="match status" value="1"/>
</dbReference>
<sequence>MILSRFDPAGLDRREVSRRRHRLILLVVLIAGPAVLLMADLHWRTGYDVWRVLHLAVFSVLSVLIALGAAQALIGCFQLSRGGDPCRITDALSPDEEARPVKARTAVVMPICNEDVDRVVEGMRITYESLARTGRLDNADFFLLSDSTDPNRWVEEEAAWLALVQRLGAQKRIFYRKRRIAINRKSGNIADFCRRWGGNYDTMVVMDADSIMTGEAIVRLVQLMEHNPGVGIIQGVPRLANSETVLARMQQFAGRLYGSVFAAGLNYWQLGEANYWGHNAIIRLEPFIRHCSLPELPGEGPFGGRIMSHDFVEAALMRRAGWEVWLAAEMDGNYEECPGDIVEFAQRDRRWLQGNLQHARLVVARGFHPANRVHFALGILSYLASPLWLVFLVLSVVIAARFDATAAHPRMAHGLAGLAHLSYATQAQCLFWYTIGVLLLPKFAALVALWRKPDFRSAFGDRADVIGGVVLETVLSTLLAPVLMLYHSLFFAMTLLGRSISWRTQRRALGGEPSLSAIAGALGAHTLAGFGGFLVVHAVSPELAFWMAPVFAGLILAIPLAWLTGSPSAGRALRAEGLFKTPEESRPVPELVELTACFASRRNRKPTPPELAAHYGLLQAVLDPYVNAVHVSLLRAKDKLPAATEARLQGLRETLLREGPAALAPDDRLSLMMDVDSMIALHDVLWSTPAARLAEWWRQALKHYEAIAASPVTAFSKKESIAD</sequence>
<keyword evidence="9 12" id="KW-0812">Transmembrane</keyword>
<accession>A0A1J5RNG3</accession>
<feature type="transmembrane region" description="Helical" evidence="12">
    <location>
        <begin position="23"/>
        <end position="43"/>
    </location>
</feature>
<dbReference type="PANTHER" id="PTHR43867">
    <property type="entry name" value="CELLULOSE SYNTHASE CATALYTIC SUBUNIT A [UDP-FORMING]"/>
    <property type="match status" value="1"/>
</dbReference>
<dbReference type="GO" id="GO:0005886">
    <property type="term" value="C:plasma membrane"/>
    <property type="evidence" value="ECO:0007669"/>
    <property type="project" value="UniProtKB-SubCell"/>
</dbReference>
<dbReference type="NCBIfam" id="NF003958">
    <property type="entry name" value="PRK05454.2-1"/>
    <property type="match status" value="1"/>
</dbReference>
<proteinExistence type="inferred from homology"/>